<accession>A0A1H1LTN9</accession>
<proteinExistence type="predicted"/>
<dbReference type="InterPro" id="IPR036890">
    <property type="entry name" value="HATPase_C_sf"/>
</dbReference>
<dbReference type="Proteomes" id="UP000199092">
    <property type="component" value="Chromosome I"/>
</dbReference>
<dbReference type="SUPFAM" id="SSF55874">
    <property type="entry name" value="ATPase domain of HSP90 chaperone/DNA topoisomerase II/histidine kinase"/>
    <property type="match status" value="1"/>
</dbReference>
<evidence type="ECO:0000256" key="1">
    <source>
        <dbReference type="SAM" id="MobiDB-lite"/>
    </source>
</evidence>
<reference evidence="2 3" key="1">
    <citation type="submission" date="2016-10" db="EMBL/GenBank/DDBJ databases">
        <authorList>
            <person name="de Groot N.N."/>
        </authorList>
    </citation>
    <scope>NUCLEOTIDE SEQUENCE [LARGE SCALE GENOMIC DNA]</scope>
    <source>
        <strain evidence="2 3">DSM 21741</strain>
    </source>
</reference>
<keyword evidence="3" id="KW-1185">Reference proteome</keyword>
<evidence type="ECO:0000313" key="3">
    <source>
        <dbReference type="Proteomes" id="UP000199092"/>
    </source>
</evidence>
<dbReference type="AlphaFoldDB" id="A0A1H1LTN9"/>
<dbReference type="Gene3D" id="3.30.565.10">
    <property type="entry name" value="Histidine kinase-like ATPase, C-terminal domain"/>
    <property type="match status" value="1"/>
</dbReference>
<dbReference type="EMBL" id="LT629749">
    <property type="protein sequence ID" value="SDR77916.1"/>
    <property type="molecule type" value="Genomic_DNA"/>
</dbReference>
<name>A0A1H1LTN9_9ACTN</name>
<evidence type="ECO:0000313" key="2">
    <source>
        <dbReference type="EMBL" id="SDR77916.1"/>
    </source>
</evidence>
<sequence>MLVSTGWGSQWGQGRRGRLAYLTMLRRSSTYNLRATAVRCVAVATVGAGALHSDRWPSALLLWLPAAVCVVLQLVQAHHERAESLPRRWPATALHADLSRKNGRHAIAVETYAEIVGGLLLVVLASWVATDLPPLLRLVMLAAAVGHFTSTACAIFTDHAWFNPDERGRPVWHEMLRWVSGPLTAGLVSVLALPADWPESTWLAAVVVCLTPLLVSLRVRDADLALAHLAPLVAEEAHAGRELVISETHGALSTHLRLLEQEARGVRSSAPTLYELAVSANARLRETMTLARIGEVSSTTPASLAASVLTLARAVGAEVNVDIDADHLGREDRELARIVLSDLVGNAVNAGAGLIAVHLAQRQGLLVIEVEDDAPPMPVGVWKSPGTSSARLQTRLAGLQGSLTCEEEAGTKTVRARWVPQGAAAERRQGDDHDDDVGGPGAAG</sequence>
<organism evidence="2 3">
    <name type="scientific">Friedmanniella luteola</name>
    <dbReference type="NCBI Taxonomy" id="546871"/>
    <lineage>
        <taxon>Bacteria</taxon>
        <taxon>Bacillati</taxon>
        <taxon>Actinomycetota</taxon>
        <taxon>Actinomycetes</taxon>
        <taxon>Propionibacteriales</taxon>
        <taxon>Nocardioidaceae</taxon>
        <taxon>Friedmanniella</taxon>
    </lineage>
</organism>
<gene>
    <name evidence="2" type="ORF">SAMN04488543_0434</name>
</gene>
<dbReference type="STRING" id="546871.SAMN04488543_0434"/>
<feature type="region of interest" description="Disordered" evidence="1">
    <location>
        <begin position="418"/>
        <end position="444"/>
    </location>
</feature>
<protein>
    <submittedName>
        <fullName evidence="2">Uncharacterized protein</fullName>
    </submittedName>
</protein>